<dbReference type="PANTHER" id="PTHR24305">
    <property type="entry name" value="CYTOCHROME P450"/>
    <property type="match status" value="1"/>
</dbReference>
<keyword evidence="6" id="KW-0349">Heme</keyword>
<dbReference type="GO" id="GO:0016705">
    <property type="term" value="F:oxidoreductase activity, acting on paired donors, with incorporation or reduction of molecular oxygen"/>
    <property type="evidence" value="ECO:0007669"/>
    <property type="project" value="InterPro"/>
</dbReference>
<dbReference type="SUPFAM" id="SSF48264">
    <property type="entry name" value="Cytochrome P450"/>
    <property type="match status" value="1"/>
</dbReference>
<dbReference type="PANTHER" id="PTHR24305:SF166">
    <property type="entry name" value="CYTOCHROME P450 12A4, MITOCHONDRIAL-RELATED"/>
    <property type="match status" value="1"/>
</dbReference>
<proteinExistence type="inferred from homology"/>
<gene>
    <name evidence="7" type="ORF">LTR05_008560</name>
</gene>
<dbReference type="PRINTS" id="PR00385">
    <property type="entry name" value="P450"/>
</dbReference>
<keyword evidence="5 6" id="KW-0408">Iron</keyword>
<dbReference type="Proteomes" id="UP001309876">
    <property type="component" value="Unassembled WGS sequence"/>
</dbReference>
<dbReference type="InterPro" id="IPR036396">
    <property type="entry name" value="Cyt_P450_sf"/>
</dbReference>
<evidence type="ECO:0000256" key="2">
    <source>
        <dbReference type="ARBA" id="ARBA00010617"/>
    </source>
</evidence>
<comment type="cofactor">
    <cofactor evidence="1">
        <name>heme</name>
        <dbReference type="ChEBI" id="CHEBI:30413"/>
    </cofactor>
</comment>
<dbReference type="Gene3D" id="1.10.630.10">
    <property type="entry name" value="Cytochrome P450"/>
    <property type="match status" value="1"/>
</dbReference>
<sequence>MVTPGTNELYVADPAAAEEIMRRCRDREFVQREMVYQVLDVFGPNVDSVNGKVWERHRRITVPPFNERISGCVWDEAGRQAKGALEVWLANSREETVRSTQNDCMKIALHVLTRAGFGVSYDFSGEGKTVNRSGRHKLTYRDALRTLLDNMVIVFFLRIAQQGGWPLWATWGRARKVLDAHAEFQDYMTEMMAEEKTRMQSGEKDRGNLMSVLVRSSEQAKLSGKIADDGAAGRNTFQGLTDEEVYGNMFIYNLAGHDTTANTIHIALTILAIHPEWQVWVAEEIDRVVGTGEEHNRVYEDVFPKLPRCLALMYETQRLYPSVPCLPRWTADTWQQISVGGTEIMIPPQTNVMVNSTALQTHPKYWGPDPLVFRPDRWTVNAQEHQQDEIDADGPHDWQSTSLLQPVPGSFVAWSAGPRICPGKKFSQVEFVSVIAMLFSNNSRVEVVREKDEMPEDAKRRVARVLAEAKTEIALKVPNAESIGMRWFRKVP</sequence>
<comment type="similarity">
    <text evidence="2 6">Belongs to the cytochrome P450 family.</text>
</comment>
<dbReference type="GO" id="GO:0020037">
    <property type="term" value="F:heme binding"/>
    <property type="evidence" value="ECO:0007669"/>
    <property type="project" value="InterPro"/>
</dbReference>
<organism evidence="7 8">
    <name type="scientific">Lithohypha guttulata</name>
    <dbReference type="NCBI Taxonomy" id="1690604"/>
    <lineage>
        <taxon>Eukaryota</taxon>
        <taxon>Fungi</taxon>
        <taxon>Dikarya</taxon>
        <taxon>Ascomycota</taxon>
        <taxon>Pezizomycotina</taxon>
        <taxon>Eurotiomycetes</taxon>
        <taxon>Chaetothyriomycetidae</taxon>
        <taxon>Chaetothyriales</taxon>
        <taxon>Trichomeriaceae</taxon>
        <taxon>Lithohypha</taxon>
    </lineage>
</organism>
<name>A0AAN7QAD1_9EURO</name>
<evidence type="ECO:0008006" key="9">
    <source>
        <dbReference type="Google" id="ProtNLM"/>
    </source>
</evidence>
<keyword evidence="3 6" id="KW-0479">Metal-binding</keyword>
<reference evidence="7 8" key="1">
    <citation type="submission" date="2023-08" db="EMBL/GenBank/DDBJ databases">
        <title>Black Yeasts Isolated from many extreme environments.</title>
        <authorList>
            <person name="Coleine C."/>
            <person name="Stajich J.E."/>
            <person name="Selbmann L."/>
        </authorList>
    </citation>
    <scope>NUCLEOTIDE SEQUENCE [LARGE SCALE GENOMIC DNA]</scope>
    <source>
        <strain evidence="7 8">CCFEE 5910</strain>
    </source>
</reference>
<dbReference type="Pfam" id="PF00067">
    <property type="entry name" value="p450"/>
    <property type="match status" value="1"/>
</dbReference>
<keyword evidence="4 6" id="KW-0560">Oxidoreductase</keyword>
<protein>
    <recommendedName>
        <fullName evidence="9">Cytochrome P450</fullName>
    </recommendedName>
</protein>
<dbReference type="GO" id="GO:0005506">
    <property type="term" value="F:iron ion binding"/>
    <property type="evidence" value="ECO:0007669"/>
    <property type="project" value="InterPro"/>
</dbReference>
<dbReference type="EMBL" id="JAVRRJ010000014">
    <property type="protein sequence ID" value="KAK5080450.1"/>
    <property type="molecule type" value="Genomic_DNA"/>
</dbReference>
<dbReference type="GO" id="GO:0004497">
    <property type="term" value="F:monooxygenase activity"/>
    <property type="evidence" value="ECO:0007669"/>
    <property type="project" value="UniProtKB-KW"/>
</dbReference>
<evidence type="ECO:0000313" key="8">
    <source>
        <dbReference type="Proteomes" id="UP001309876"/>
    </source>
</evidence>
<dbReference type="InterPro" id="IPR017972">
    <property type="entry name" value="Cyt_P450_CS"/>
</dbReference>
<keyword evidence="6" id="KW-0503">Monooxygenase</keyword>
<comment type="caution">
    <text evidence="7">The sequence shown here is derived from an EMBL/GenBank/DDBJ whole genome shotgun (WGS) entry which is preliminary data.</text>
</comment>
<evidence type="ECO:0000256" key="3">
    <source>
        <dbReference type="ARBA" id="ARBA00022723"/>
    </source>
</evidence>
<evidence type="ECO:0000256" key="1">
    <source>
        <dbReference type="ARBA" id="ARBA00001971"/>
    </source>
</evidence>
<evidence type="ECO:0000256" key="4">
    <source>
        <dbReference type="ARBA" id="ARBA00023002"/>
    </source>
</evidence>
<dbReference type="PROSITE" id="PS00086">
    <property type="entry name" value="CYTOCHROME_P450"/>
    <property type="match status" value="1"/>
</dbReference>
<evidence type="ECO:0000313" key="7">
    <source>
        <dbReference type="EMBL" id="KAK5080450.1"/>
    </source>
</evidence>
<dbReference type="InterPro" id="IPR001128">
    <property type="entry name" value="Cyt_P450"/>
</dbReference>
<evidence type="ECO:0000256" key="5">
    <source>
        <dbReference type="ARBA" id="ARBA00023004"/>
    </source>
</evidence>
<dbReference type="InterPro" id="IPR050121">
    <property type="entry name" value="Cytochrome_P450_monoxygenase"/>
</dbReference>
<evidence type="ECO:0000256" key="6">
    <source>
        <dbReference type="RuleBase" id="RU000461"/>
    </source>
</evidence>
<keyword evidence="8" id="KW-1185">Reference proteome</keyword>
<dbReference type="CDD" id="cd11070">
    <property type="entry name" value="CYP56-like"/>
    <property type="match status" value="1"/>
</dbReference>
<accession>A0AAN7QAD1</accession>
<dbReference type="AlphaFoldDB" id="A0AAN7QAD1"/>